<protein>
    <recommendedName>
        <fullName evidence="7">Integral membrane bound transporter domain-containing protein</fullName>
    </recommendedName>
</protein>
<dbReference type="PANTHER" id="PTHR47804">
    <property type="entry name" value="60S RIBOSOMAL PROTEIN L19"/>
    <property type="match status" value="1"/>
</dbReference>
<feature type="transmembrane region" description="Helical" evidence="6">
    <location>
        <begin position="429"/>
        <end position="446"/>
    </location>
</feature>
<evidence type="ECO:0000256" key="5">
    <source>
        <dbReference type="SAM" id="MobiDB-lite"/>
    </source>
</evidence>
<dbReference type="InterPro" id="IPR049453">
    <property type="entry name" value="Memb_transporter_dom"/>
</dbReference>
<dbReference type="InterPro" id="IPR052430">
    <property type="entry name" value="IVT-Associated"/>
</dbReference>
<dbReference type="GO" id="GO:0016020">
    <property type="term" value="C:membrane"/>
    <property type="evidence" value="ECO:0007669"/>
    <property type="project" value="UniProtKB-SubCell"/>
</dbReference>
<sequence>MPRLILACRAVSFIGIWLIARAPETGQWDYHNLTQLLFAFGVAGAASLVVSLIARIFTHPGGYAKDVLDVLEALKDLVQSSTSQTLFDNDKPASQTESLHTKSLDKALALHTSYAYSAYELRIGRVPIKAIKPLLITINRVREELAWGRVPALEGTETPSGDTMLLAQLDDPCRGCSSAIIDSISTLQAAIGKCYGIKMPNGLHKDVNSNDPLAARTAITNARVISSELIRALTLAHGILTIHQTSRLHIFFLRPSWFWLGMSPRSVIEEEDSPGTVELRSAAGPDTSSSAEKSPFEDPHTTLLPTPTTAKSTPKWSLSTITHTPTILRARIQLSNWIWKARNSKHIQFAFKHALGIAILMIPALLPETSSGKQFYNSSYGVWAIISFVYVIEPNTALTWRVGIWRVFGTGIGALYAYITWQIAGTNPYGVVALITAAEIIITWFVRSSTPGVGIVASVTIPPVLFIPYLGVAEISMLHLTALRALQISIGIVAAILIDHIFFPKRPRAIFLSGMAKVIEDVRVLHSELSSRTHNNTPHGSPKSGVEVAQAQTCSAKLELRIRKLVMREKICLGQMEHELSLMPKPTESYRMVTGYVQRLVDLTSGLRRIRENVPHMAIDTVLVQRQRVDSCITLALYACEHAFRSRRALPQGLPSPRKALDVLNIELMDALQSQGRATDIGYAMAENEVIDEMVRTVEGLVKITRDLFGTRAWLNGVDNVHLGVGF</sequence>
<feature type="region of interest" description="Disordered" evidence="5">
    <location>
        <begin position="271"/>
        <end position="315"/>
    </location>
</feature>
<evidence type="ECO:0000256" key="2">
    <source>
        <dbReference type="ARBA" id="ARBA00022692"/>
    </source>
</evidence>
<evidence type="ECO:0000313" key="8">
    <source>
        <dbReference type="EMBL" id="CAE6374492.1"/>
    </source>
</evidence>
<feature type="transmembrane region" description="Helical" evidence="6">
    <location>
        <begin position="477"/>
        <end position="498"/>
    </location>
</feature>
<evidence type="ECO:0000256" key="6">
    <source>
        <dbReference type="SAM" id="Phobius"/>
    </source>
</evidence>
<dbReference type="AlphaFoldDB" id="A0A8H2WI15"/>
<gene>
    <name evidence="8" type="ORF">RDB_LOCUS20981</name>
</gene>
<accession>A0A8H2WI15</accession>
<name>A0A8H2WI15_9AGAM</name>
<feature type="transmembrane region" description="Helical" evidence="6">
    <location>
        <begin position="349"/>
        <end position="369"/>
    </location>
</feature>
<dbReference type="PANTHER" id="PTHR47804:SF3">
    <property type="entry name" value="PROTEIN BRE4"/>
    <property type="match status" value="1"/>
</dbReference>
<evidence type="ECO:0000313" key="9">
    <source>
        <dbReference type="Proteomes" id="UP000663840"/>
    </source>
</evidence>
<feature type="domain" description="Integral membrane bound transporter" evidence="7">
    <location>
        <begin position="375"/>
        <end position="498"/>
    </location>
</feature>
<evidence type="ECO:0000256" key="4">
    <source>
        <dbReference type="ARBA" id="ARBA00023136"/>
    </source>
</evidence>
<keyword evidence="4 6" id="KW-0472">Membrane</keyword>
<evidence type="ECO:0000259" key="7">
    <source>
        <dbReference type="Pfam" id="PF13515"/>
    </source>
</evidence>
<evidence type="ECO:0000256" key="3">
    <source>
        <dbReference type="ARBA" id="ARBA00022989"/>
    </source>
</evidence>
<dbReference type="EMBL" id="CAJMWR010000401">
    <property type="protein sequence ID" value="CAE6374492.1"/>
    <property type="molecule type" value="Genomic_DNA"/>
</dbReference>
<keyword evidence="2 6" id="KW-0812">Transmembrane</keyword>
<evidence type="ECO:0000256" key="1">
    <source>
        <dbReference type="ARBA" id="ARBA00004141"/>
    </source>
</evidence>
<comment type="caution">
    <text evidence="8">The sequence shown here is derived from an EMBL/GenBank/DDBJ whole genome shotgun (WGS) entry which is preliminary data.</text>
</comment>
<dbReference type="Pfam" id="PF13515">
    <property type="entry name" value="FUSC_2"/>
    <property type="match status" value="1"/>
</dbReference>
<reference evidence="8" key="1">
    <citation type="submission" date="2021-01" db="EMBL/GenBank/DDBJ databases">
        <authorList>
            <person name="Kaushik A."/>
        </authorList>
    </citation>
    <scope>NUCLEOTIDE SEQUENCE</scope>
    <source>
        <strain evidence="8">AG1-1A</strain>
    </source>
</reference>
<dbReference type="Proteomes" id="UP000663840">
    <property type="component" value="Unassembled WGS sequence"/>
</dbReference>
<feature type="transmembrane region" description="Helical" evidence="6">
    <location>
        <begin position="37"/>
        <end position="57"/>
    </location>
</feature>
<comment type="subcellular location">
    <subcellularLocation>
        <location evidence="1">Membrane</location>
        <topology evidence="1">Multi-pass membrane protein</topology>
    </subcellularLocation>
</comment>
<proteinExistence type="predicted"/>
<keyword evidence="3 6" id="KW-1133">Transmembrane helix</keyword>
<organism evidence="8 9">
    <name type="scientific">Rhizoctonia solani</name>
    <dbReference type="NCBI Taxonomy" id="456999"/>
    <lineage>
        <taxon>Eukaryota</taxon>
        <taxon>Fungi</taxon>
        <taxon>Dikarya</taxon>
        <taxon>Basidiomycota</taxon>
        <taxon>Agaricomycotina</taxon>
        <taxon>Agaricomycetes</taxon>
        <taxon>Cantharellales</taxon>
        <taxon>Ceratobasidiaceae</taxon>
        <taxon>Rhizoctonia</taxon>
    </lineage>
</organism>
<feature type="transmembrane region" description="Helical" evidence="6">
    <location>
        <begin position="453"/>
        <end position="471"/>
    </location>
</feature>